<organism evidence="1 2">
    <name type="scientific">Auriscalpium vulgare</name>
    <dbReference type="NCBI Taxonomy" id="40419"/>
    <lineage>
        <taxon>Eukaryota</taxon>
        <taxon>Fungi</taxon>
        <taxon>Dikarya</taxon>
        <taxon>Basidiomycota</taxon>
        <taxon>Agaricomycotina</taxon>
        <taxon>Agaricomycetes</taxon>
        <taxon>Russulales</taxon>
        <taxon>Auriscalpiaceae</taxon>
        <taxon>Auriscalpium</taxon>
    </lineage>
</organism>
<gene>
    <name evidence="1" type="ORF">FA95DRAFT_1491794</name>
</gene>
<reference evidence="1" key="1">
    <citation type="submission" date="2021-02" db="EMBL/GenBank/DDBJ databases">
        <authorList>
            <consortium name="DOE Joint Genome Institute"/>
            <person name="Ahrendt S."/>
            <person name="Looney B.P."/>
            <person name="Miyauchi S."/>
            <person name="Morin E."/>
            <person name="Drula E."/>
            <person name="Courty P.E."/>
            <person name="Chicoki N."/>
            <person name="Fauchery L."/>
            <person name="Kohler A."/>
            <person name="Kuo A."/>
            <person name="Labutti K."/>
            <person name="Pangilinan J."/>
            <person name="Lipzen A."/>
            <person name="Riley R."/>
            <person name="Andreopoulos W."/>
            <person name="He G."/>
            <person name="Johnson J."/>
            <person name="Barry K.W."/>
            <person name="Grigoriev I.V."/>
            <person name="Nagy L."/>
            <person name="Hibbett D."/>
            <person name="Henrissat B."/>
            <person name="Matheny P.B."/>
            <person name="Labbe J."/>
            <person name="Martin F."/>
        </authorList>
    </citation>
    <scope>NUCLEOTIDE SEQUENCE</scope>
    <source>
        <strain evidence="1">FP105234-sp</strain>
    </source>
</reference>
<proteinExistence type="predicted"/>
<dbReference type="Proteomes" id="UP000814033">
    <property type="component" value="Unassembled WGS sequence"/>
</dbReference>
<sequence>MPDAQAFHHRSTLKQTNKHFKSKHATKSSLKDLAKGRVPRDSPKAASANNAAAQSKLNRRNNAKQAQMKKRHALISATRVFSGVDGAPRIVAIVPLSPDVDSRAVSAALAGSIGEHADGDPNNALWKLRAERFKTSLQFIHPKYRSFYAILDACKAADYVVFALSPLTEVDEWGDTLLRTLQAQGLPEVVSAIAPGFPVDPKTRPGIMKSLLSFLQYFSPEQARVYDLNAVSDQLSALRVLCEGKPRDVRWREGRAWILGEGVAWADGTLAVTGVIRGAQLSADRLVHLPNFGDFQISKIISAPLPRSSRNGAAPGMEVEPGVLAEPDDESADSLVSSNDPDDMANEQTWPTEEEMVDASAVDEASGSDLPAAEKGTTPKAVRRVPKGMSEYQAAWIIDEDEEEDGDEGPRDEDEEMEEEAEEMVDLPDDDMEDSRKSVQFQDLDVEEEDRQLETWRSRQREEQDDFEFPDEVDTPKDVPARTRFQRYRGLRSFRTSPWDPFENLPRDYARIFQFEDFKRTERGVRRRAEEEGAGVSPGTRVTVYLKDVPQEAADHDLRQPFVVFGLLQHEHKKSVLHFTVQRNTEYEGSVRSKDPLILCVGPRRLQINPVYSQHTRGGGKGANNVHKFERYLRHGNTYVATTYAPVVFGNQPCVLLKESEDPQAPQVVAMGAFMSPDTTRVIAKRIILSGHPFKVHKKTATVRYMFFNSGMPHDVLYYKPIQLHTKHGRTGHIRESLGTHGYFKAHFDGPINQMDTICMSLYKRVYPRWSELWREERESRRPDAMEE</sequence>
<accession>A0ACB8RV55</accession>
<name>A0ACB8RV55_9AGAM</name>
<keyword evidence="2" id="KW-1185">Reference proteome</keyword>
<protein>
    <submittedName>
        <fullName evidence="1">Ribosome biogenesis protein tsr1</fullName>
    </submittedName>
</protein>
<evidence type="ECO:0000313" key="1">
    <source>
        <dbReference type="EMBL" id="KAI0047945.1"/>
    </source>
</evidence>
<comment type="caution">
    <text evidence="1">The sequence shown here is derived from an EMBL/GenBank/DDBJ whole genome shotgun (WGS) entry which is preliminary data.</text>
</comment>
<reference evidence="1" key="2">
    <citation type="journal article" date="2022" name="New Phytol.">
        <title>Evolutionary transition to the ectomycorrhizal habit in the genomes of a hyperdiverse lineage of mushroom-forming fungi.</title>
        <authorList>
            <person name="Looney B."/>
            <person name="Miyauchi S."/>
            <person name="Morin E."/>
            <person name="Drula E."/>
            <person name="Courty P.E."/>
            <person name="Kohler A."/>
            <person name="Kuo A."/>
            <person name="LaButti K."/>
            <person name="Pangilinan J."/>
            <person name="Lipzen A."/>
            <person name="Riley R."/>
            <person name="Andreopoulos W."/>
            <person name="He G."/>
            <person name="Johnson J."/>
            <person name="Nolan M."/>
            <person name="Tritt A."/>
            <person name="Barry K.W."/>
            <person name="Grigoriev I.V."/>
            <person name="Nagy L.G."/>
            <person name="Hibbett D."/>
            <person name="Henrissat B."/>
            <person name="Matheny P.B."/>
            <person name="Labbe J."/>
            <person name="Martin F.M."/>
        </authorList>
    </citation>
    <scope>NUCLEOTIDE SEQUENCE</scope>
    <source>
        <strain evidence="1">FP105234-sp</strain>
    </source>
</reference>
<evidence type="ECO:0000313" key="2">
    <source>
        <dbReference type="Proteomes" id="UP000814033"/>
    </source>
</evidence>
<dbReference type="EMBL" id="MU275895">
    <property type="protein sequence ID" value="KAI0047945.1"/>
    <property type="molecule type" value="Genomic_DNA"/>
</dbReference>